<dbReference type="OrthoDB" id="6381507at2"/>
<protein>
    <submittedName>
        <fullName evidence="1">Uncharacterized protein</fullName>
    </submittedName>
</protein>
<comment type="caution">
    <text evidence="1">The sequence shown here is derived from an EMBL/GenBank/DDBJ whole genome shotgun (WGS) entry which is preliminary data.</text>
</comment>
<reference evidence="1 2" key="1">
    <citation type="journal article" date="2019" name="Indoor Air">
        <title>Impacts of indoor surface finishes on bacterial viability.</title>
        <authorList>
            <person name="Hu J."/>
            <person name="Maamar S.B."/>
            <person name="Glawe A.J."/>
            <person name="Gottel N."/>
            <person name="Gilbert J.A."/>
            <person name="Hartmann E.M."/>
        </authorList>
    </citation>
    <scope>NUCLEOTIDE SEQUENCE [LARGE SCALE GENOMIC DNA]</scope>
    <source>
        <strain evidence="1 2">AF060A6</strain>
    </source>
</reference>
<dbReference type="InterPro" id="IPR008928">
    <property type="entry name" value="6-hairpin_glycosidase_sf"/>
</dbReference>
<dbReference type="Gene3D" id="1.50.10.20">
    <property type="match status" value="1"/>
</dbReference>
<dbReference type="RefSeq" id="WP_136380067.1">
    <property type="nucleotide sequence ID" value="NZ_SLUB01000023.1"/>
</dbReference>
<evidence type="ECO:0000313" key="2">
    <source>
        <dbReference type="Proteomes" id="UP000306477"/>
    </source>
</evidence>
<dbReference type="EMBL" id="SLUB01000023">
    <property type="protein sequence ID" value="THE11852.1"/>
    <property type="molecule type" value="Genomic_DNA"/>
</dbReference>
<proteinExistence type="predicted"/>
<dbReference type="AlphaFoldDB" id="A0A4S3PSP4"/>
<dbReference type="SUPFAM" id="SSF48208">
    <property type="entry name" value="Six-hairpin glycosidases"/>
    <property type="match status" value="1"/>
</dbReference>
<accession>A0A4S3PSP4</accession>
<keyword evidence="2" id="KW-1185">Reference proteome</keyword>
<name>A0A4S3PSP4_9BACI</name>
<dbReference type="GO" id="GO:0005975">
    <property type="term" value="P:carbohydrate metabolic process"/>
    <property type="evidence" value="ECO:0007669"/>
    <property type="project" value="InterPro"/>
</dbReference>
<evidence type="ECO:0000313" key="1">
    <source>
        <dbReference type="EMBL" id="THE11852.1"/>
    </source>
</evidence>
<sequence length="771" mass="88055">MYANINFPKQDEHHVVNISLCNKNKEETLKIVAEYPVVLQHLNGRKWKLRYNSIEEVDGGYIGRVTLDTQQGNIYTISDKWKVDTAFISIDRTIVCEKVKPGSSVRITTDFRCKDANASSFDDYQFVVPSSLYNKNDTDNDGIDDYLGTFLQDYKDDRNPSLSVTSFSKPSNVFISLIRADVPTKDESITREQIEQRHFIHDTDIGSLGLAPSEYDTREFILRCDYPFYERNTFCLNVDGSEWAAYKAVEEGMTFHASYILQIGEATSLTDAAWSTTMLQMDRILNDEVRLPFSLEEAKKYRRELVHHSFKEFKDKKGAPAGYFIHFSPRELYGSQNLLEYGFCGQQTMLSYDMLQAAIEVQSTEYRERALKTIDFLVNHCIAPSGLPEGIYNVDKEEFVYWMTGILFPFQYSESREVLEEYLGDQVVNALMEIASELKMVKGNYCRSMVDTMHYLLLCYLQEKEEGYEHKDWLKAVVKFCDKMIAIQNENGSWNRGYSMDGEPLTNPPEWFGANELEQGSGAIFPAEVLVELYKYTGDNKYMEAARRAADFVRRSYVEEVKYMGGLNDTTHKKSVKIDATGVMFAMRTMLVVYEQTKDPELLVGAHDAAKILGTWVYLWDIPFDNNTLLGKHGFKTTGWAGCDVIPAGSYVECVFPEFVPDLLRIAEYCKDEKLAVLAKIVTRGMHHGLSMPQNMYGYAMPGIQCEGYMTSLWLSDTTYKNFSGAVAKNKGDDNDTTNGFVNGQALYNLDCLNQRYGTLDFDSIIKQVLT</sequence>
<dbReference type="Proteomes" id="UP000306477">
    <property type="component" value="Unassembled WGS sequence"/>
</dbReference>
<gene>
    <name evidence="1" type="ORF">E1I69_13270</name>
</gene>
<organism evidence="1 2">
    <name type="scientific">Bacillus timonensis</name>
    <dbReference type="NCBI Taxonomy" id="1033734"/>
    <lineage>
        <taxon>Bacteria</taxon>
        <taxon>Bacillati</taxon>
        <taxon>Bacillota</taxon>
        <taxon>Bacilli</taxon>
        <taxon>Bacillales</taxon>
        <taxon>Bacillaceae</taxon>
        <taxon>Bacillus</taxon>
    </lineage>
</organism>